<dbReference type="InterPro" id="IPR036005">
    <property type="entry name" value="Creatinase/aminopeptidase-like"/>
</dbReference>
<dbReference type="PANTHER" id="PTHR10804:SF11">
    <property type="entry name" value="PROLIFERATION-ASSOCIATED PROTEIN 2G4"/>
    <property type="match status" value="1"/>
</dbReference>
<feature type="region of interest" description="Disordered" evidence="2">
    <location>
        <begin position="433"/>
        <end position="453"/>
    </location>
</feature>
<evidence type="ECO:0000313" key="7">
    <source>
        <dbReference type="Proteomes" id="UP000325113"/>
    </source>
</evidence>
<dbReference type="AlphaFoldDB" id="A0A5A8D8L5"/>
<reference evidence="6 7" key="1">
    <citation type="submission" date="2019-07" db="EMBL/GenBank/DDBJ databases">
        <title>Genomes of Cafeteria roenbergensis.</title>
        <authorList>
            <person name="Fischer M.G."/>
            <person name="Hackl T."/>
            <person name="Roman M."/>
        </authorList>
    </citation>
    <scope>NUCLEOTIDE SEQUENCE [LARGE SCALE GENOMIC DNA]</scope>
    <source>
        <strain evidence="4 6">BVI</strain>
        <strain evidence="5 7">Cflag</strain>
    </source>
</reference>
<sequence>MAAADAGSVHSEEAFVEADLSKDEVVNKYRQAADIVNAAIQAVLKRCVPGADVLETCTLGDKLITLQCAKTLKKAKAQKGIAFPTCISINNVVCHNSPMDPADSATLAAGDIVKVDMGAHIDGFIAVTAHTGVVTEDGALNDFAVDPAAAAIEAAGGDVVAAAAEATTALEAAVAAVAAEEPKEDAEPAAAAAAAASSAESGAVATKADVATAAYVCAELALRLVKPGGTNTAVTEAWARVAKHFGVNLCQGVLSHELKQFVIDGSNVIIAREAKEDEQVVEEVTFGPHQVFAIDVACSSGEGKPRETEARTTIFKRDVERTYGLKMSASRQLLRQVQEKSPTLPFSLRSFDDAKTARVGIVECVKHDLVSPFPVLAEREGDHTAHFKFTAMMLASGTLKATGLGLAASLRSDKLDTLPADLKAMLAVPSFVNKNKKKKKRSRKAKTTEGEAE</sequence>
<evidence type="ECO:0000313" key="4">
    <source>
        <dbReference type="EMBL" id="KAA0155130.1"/>
    </source>
</evidence>
<gene>
    <name evidence="4" type="ORF">FNF29_01881</name>
    <name evidence="5" type="ORF">FNF31_03618</name>
</gene>
<dbReference type="EMBL" id="VLTN01000008">
    <property type="protein sequence ID" value="KAA0155130.1"/>
    <property type="molecule type" value="Genomic_DNA"/>
</dbReference>
<feature type="domain" description="Peptidase M24" evidence="3">
    <location>
        <begin position="28"/>
        <end position="155"/>
    </location>
</feature>
<dbReference type="Gene3D" id="1.10.10.10">
    <property type="entry name" value="Winged helix-like DNA-binding domain superfamily/Winged helix DNA-binding domain"/>
    <property type="match status" value="1"/>
</dbReference>
<dbReference type="SUPFAM" id="SSF55920">
    <property type="entry name" value="Creatinase/aminopeptidase"/>
    <property type="match status" value="1"/>
</dbReference>
<organism evidence="5 7">
    <name type="scientific">Cafeteria roenbergensis</name>
    <name type="common">Marine flagellate</name>
    <dbReference type="NCBI Taxonomy" id="33653"/>
    <lineage>
        <taxon>Eukaryota</taxon>
        <taxon>Sar</taxon>
        <taxon>Stramenopiles</taxon>
        <taxon>Bigyra</taxon>
        <taxon>Opalozoa</taxon>
        <taxon>Bicosoecida</taxon>
        <taxon>Cafeteriaceae</taxon>
        <taxon>Cafeteria</taxon>
    </lineage>
</organism>
<feature type="compositionally biased region" description="Basic residues" evidence="2">
    <location>
        <begin position="434"/>
        <end position="445"/>
    </location>
</feature>
<dbReference type="SUPFAM" id="SSF46785">
    <property type="entry name" value="Winged helix' DNA-binding domain"/>
    <property type="match status" value="1"/>
</dbReference>
<evidence type="ECO:0000256" key="2">
    <source>
        <dbReference type="SAM" id="MobiDB-lite"/>
    </source>
</evidence>
<dbReference type="Proteomes" id="UP000325113">
    <property type="component" value="Unassembled WGS sequence"/>
</dbReference>
<evidence type="ECO:0000256" key="1">
    <source>
        <dbReference type="ARBA" id="ARBA00007319"/>
    </source>
</evidence>
<dbReference type="Proteomes" id="UP000323011">
    <property type="component" value="Unassembled WGS sequence"/>
</dbReference>
<dbReference type="FunFam" id="1.10.10.10:FF:000029">
    <property type="entry name" value="Proliferation-associated 2G4, a"/>
    <property type="match status" value="1"/>
</dbReference>
<name>A0A5A8D8L5_CAFRO</name>
<evidence type="ECO:0000313" key="5">
    <source>
        <dbReference type="EMBL" id="KAA0161833.1"/>
    </source>
</evidence>
<dbReference type="InterPro" id="IPR047113">
    <property type="entry name" value="PA2G4/ARX1"/>
</dbReference>
<dbReference type="InterPro" id="IPR000994">
    <property type="entry name" value="Pept_M24"/>
</dbReference>
<dbReference type="OMA" id="SRMFYSE"/>
<dbReference type="EMBL" id="VLTM01000032">
    <property type="protein sequence ID" value="KAA0161833.1"/>
    <property type="molecule type" value="Genomic_DNA"/>
</dbReference>
<evidence type="ECO:0000313" key="6">
    <source>
        <dbReference type="Proteomes" id="UP000323011"/>
    </source>
</evidence>
<evidence type="ECO:0000259" key="3">
    <source>
        <dbReference type="Pfam" id="PF00557"/>
    </source>
</evidence>
<accession>A0A5A8D8L5</accession>
<dbReference type="InterPro" id="IPR036388">
    <property type="entry name" value="WH-like_DNA-bd_sf"/>
</dbReference>
<proteinExistence type="inferred from homology"/>
<dbReference type="CDD" id="cd01089">
    <property type="entry name" value="PA2G4-like"/>
    <property type="match status" value="1"/>
</dbReference>
<protein>
    <recommendedName>
        <fullName evidence="3">Peptidase M24 domain-containing protein</fullName>
    </recommendedName>
</protein>
<dbReference type="Pfam" id="PF00557">
    <property type="entry name" value="Peptidase_M24"/>
    <property type="match status" value="1"/>
</dbReference>
<dbReference type="Gene3D" id="3.90.230.10">
    <property type="entry name" value="Creatinase/methionine aminopeptidase superfamily"/>
    <property type="match status" value="1"/>
</dbReference>
<keyword evidence="6" id="KW-1185">Reference proteome</keyword>
<comment type="caution">
    <text evidence="5">The sequence shown here is derived from an EMBL/GenBank/DDBJ whole genome shotgun (WGS) entry which is preliminary data.</text>
</comment>
<dbReference type="PANTHER" id="PTHR10804">
    <property type="entry name" value="PROTEASE FAMILY M24 METHIONYL AMINOPEPTIDASE, AMINOPEPTIDASE P"/>
    <property type="match status" value="1"/>
</dbReference>
<comment type="similarity">
    <text evidence="1">Belongs to the peptidase M24 family.</text>
</comment>
<dbReference type="InterPro" id="IPR036390">
    <property type="entry name" value="WH_DNA-bd_sf"/>
</dbReference>